<dbReference type="SUPFAM" id="SSF56601">
    <property type="entry name" value="beta-lactamase/transpeptidase-like"/>
    <property type="match status" value="1"/>
</dbReference>
<organism evidence="2 3">
    <name type="scientific">Microbacterium salsuginis</name>
    <dbReference type="NCBI Taxonomy" id="2722803"/>
    <lineage>
        <taxon>Bacteria</taxon>
        <taxon>Bacillati</taxon>
        <taxon>Actinomycetota</taxon>
        <taxon>Actinomycetes</taxon>
        <taxon>Micrococcales</taxon>
        <taxon>Microbacteriaceae</taxon>
        <taxon>Microbacterium</taxon>
    </lineage>
</organism>
<proteinExistence type="predicted"/>
<protein>
    <submittedName>
        <fullName evidence="2">Beta-lactamase family protein</fullName>
    </submittedName>
</protein>
<reference evidence="2 3" key="1">
    <citation type="submission" date="2020-04" db="EMBL/GenBank/DDBJ databases">
        <title>CFH 90308 Microbacterium sp.</title>
        <authorList>
            <person name="Nie G."/>
            <person name="Ming H."/>
            <person name="Xia T."/>
        </authorList>
    </citation>
    <scope>NUCLEOTIDE SEQUENCE [LARGE SCALE GENOMIC DNA]</scope>
    <source>
        <strain evidence="2 3">CFH 90308</strain>
    </source>
</reference>
<dbReference type="Pfam" id="PF00144">
    <property type="entry name" value="Beta-lactamase"/>
    <property type="match status" value="1"/>
</dbReference>
<dbReference type="EMBL" id="JABACI010000001">
    <property type="protein sequence ID" value="NLP83104.1"/>
    <property type="molecule type" value="Genomic_DNA"/>
</dbReference>
<sequence length="350" mass="37330">MPGAVATIGADVSPVVVGVAGPDGMPLRADAIFRIQSMTKTVTAVAALQLVERGGIGLDDSVEPWLPELAERRVLRHPSAGLDDTVPADRAITLRDLLTNQSGYGVIPIDSPLQRAIAAAGLEPTNLPADRGAQEWLEALATLPLAHQPGRGWRYHLSFGILGILLGRIAGVPATELLRTSVFEPAGMRDTGFRVPADQAHRLLPAYRRSGSGLDEVEPAGGGFHSGPAPFDESHSELVSTVADYHAFLRALLDGRLIGPELLQQLRTDQVDAEVKTPDSFFPGFWDGTGWGFGASVVTDGPHRGRFGWSGGFGTDYYVDPDGTICIVMTQVEMDEQIFGLLAELQQLPG</sequence>
<evidence type="ECO:0000313" key="3">
    <source>
        <dbReference type="Proteomes" id="UP001429745"/>
    </source>
</evidence>
<evidence type="ECO:0000313" key="2">
    <source>
        <dbReference type="EMBL" id="NLP83104.1"/>
    </source>
</evidence>
<evidence type="ECO:0000259" key="1">
    <source>
        <dbReference type="Pfam" id="PF00144"/>
    </source>
</evidence>
<feature type="domain" description="Beta-lactamase-related" evidence="1">
    <location>
        <begin position="1"/>
        <end position="329"/>
    </location>
</feature>
<dbReference type="InterPro" id="IPR012338">
    <property type="entry name" value="Beta-lactam/transpept-like"/>
</dbReference>
<dbReference type="InterPro" id="IPR001466">
    <property type="entry name" value="Beta-lactam-related"/>
</dbReference>
<dbReference type="Gene3D" id="3.40.710.10">
    <property type="entry name" value="DD-peptidase/beta-lactamase superfamily"/>
    <property type="match status" value="1"/>
</dbReference>
<accession>A0ABX1K830</accession>
<gene>
    <name evidence="2" type="ORF">HF576_04530</name>
</gene>
<keyword evidence="3" id="KW-1185">Reference proteome</keyword>
<dbReference type="PANTHER" id="PTHR43283">
    <property type="entry name" value="BETA-LACTAMASE-RELATED"/>
    <property type="match status" value="1"/>
</dbReference>
<dbReference type="Proteomes" id="UP001429745">
    <property type="component" value="Unassembled WGS sequence"/>
</dbReference>
<dbReference type="PANTHER" id="PTHR43283:SF3">
    <property type="entry name" value="BETA-LACTAMASE FAMILY PROTEIN (AFU_ORTHOLOGUE AFUA_5G07500)"/>
    <property type="match status" value="1"/>
</dbReference>
<dbReference type="InterPro" id="IPR050789">
    <property type="entry name" value="Diverse_Enzym_Activities"/>
</dbReference>
<name>A0ABX1K830_9MICO</name>
<comment type="caution">
    <text evidence="2">The sequence shown here is derived from an EMBL/GenBank/DDBJ whole genome shotgun (WGS) entry which is preliminary data.</text>
</comment>